<dbReference type="PANTHER" id="PTHR42928">
    <property type="entry name" value="TRICARBOXYLATE-BINDING PROTEIN"/>
    <property type="match status" value="1"/>
</dbReference>
<feature type="compositionally biased region" description="Basic and acidic residues" evidence="2">
    <location>
        <begin position="8"/>
        <end position="24"/>
    </location>
</feature>
<dbReference type="Pfam" id="PF03401">
    <property type="entry name" value="TctC"/>
    <property type="match status" value="1"/>
</dbReference>
<dbReference type="RefSeq" id="WP_028160408.1">
    <property type="nucleotide sequence ID" value="NZ_JANUDC010000001.1"/>
</dbReference>
<dbReference type="Gene3D" id="3.40.190.10">
    <property type="entry name" value="Periplasmic binding protein-like II"/>
    <property type="match status" value="1"/>
</dbReference>
<evidence type="ECO:0000256" key="2">
    <source>
        <dbReference type="SAM" id="MobiDB-lite"/>
    </source>
</evidence>
<dbReference type="SUPFAM" id="SSF53850">
    <property type="entry name" value="Periplasmic binding protein-like II"/>
    <property type="match status" value="1"/>
</dbReference>
<dbReference type="PANTHER" id="PTHR42928:SF5">
    <property type="entry name" value="BLR1237 PROTEIN"/>
    <property type="match status" value="1"/>
</dbReference>
<dbReference type="EMBL" id="JRPN01000007">
    <property type="protein sequence ID" value="KGT79757.1"/>
    <property type="molecule type" value="Genomic_DNA"/>
</dbReference>
<proteinExistence type="inferred from homology"/>
<dbReference type="CDD" id="cd13578">
    <property type="entry name" value="PBP2_Bug27"/>
    <property type="match status" value="1"/>
</dbReference>
<dbReference type="AlphaFoldDB" id="A0A0A3XZ76"/>
<evidence type="ECO:0000313" key="3">
    <source>
        <dbReference type="EMBL" id="KGT79757.1"/>
    </source>
</evidence>
<feature type="region of interest" description="Disordered" evidence="2">
    <location>
        <begin position="1"/>
        <end position="24"/>
    </location>
</feature>
<comment type="caution">
    <text evidence="3">The sequence shown here is derived from an EMBL/GenBank/DDBJ whole genome shotgun (WGS) entry which is preliminary data.</text>
</comment>
<dbReference type="PIRSF" id="PIRSF017082">
    <property type="entry name" value="YflP"/>
    <property type="match status" value="1"/>
</dbReference>
<dbReference type="InterPro" id="IPR005064">
    <property type="entry name" value="BUG"/>
</dbReference>
<protein>
    <recommendedName>
        <fullName evidence="5">Tripartite tricarboxylate transporter substrate binding protein</fullName>
    </recommendedName>
</protein>
<evidence type="ECO:0000313" key="4">
    <source>
        <dbReference type="Proteomes" id="UP000030377"/>
    </source>
</evidence>
<accession>A0A0A3XZ76</accession>
<evidence type="ECO:0000256" key="1">
    <source>
        <dbReference type="ARBA" id="ARBA00006987"/>
    </source>
</evidence>
<dbReference type="eggNOG" id="COG3181">
    <property type="taxonomic scope" value="Bacteria"/>
</dbReference>
<comment type="similarity">
    <text evidence="1">Belongs to the UPF0065 (bug) family.</text>
</comment>
<dbReference type="Gene3D" id="3.40.190.150">
    <property type="entry name" value="Bordetella uptake gene, domain 1"/>
    <property type="match status" value="1"/>
</dbReference>
<gene>
    <name evidence="3" type="ORF">MA20_10730</name>
</gene>
<dbReference type="Proteomes" id="UP000030377">
    <property type="component" value="Unassembled WGS sequence"/>
</dbReference>
<organism evidence="3 4">
    <name type="scientific">Bradyrhizobium japonicum</name>
    <dbReference type="NCBI Taxonomy" id="375"/>
    <lineage>
        <taxon>Bacteria</taxon>
        <taxon>Pseudomonadati</taxon>
        <taxon>Pseudomonadota</taxon>
        <taxon>Alphaproteobacteria</taxon>
        <taxon>Hyphomicrobiales</taxon>
        <taxon>Nitrobacteraceae</taxon>
        <taxon>Bradyrhizobium</taxon>
    </lineage>
</organism>
<evidence type="ECO:0008006" key="5">
    <source>
        <dbReference type="Google" id="ProtNLM"/>
    </source>
</evidence>
<dbReference type="STRING" id="375.BKD09_RS32235"/>
<reference evidence="3 4" key="1">
    <citation type="submission" date="2014-09" db="EMBL/GenBank/DDBJ databases">
        <title>Draft genome of Bradyrhizobium japonicum Is-34.</title>
        <authorList>
            <person name="Tsurumaru H."/>
            <person name="Yamakawa T."/>
            <person name="Hashimoto S."/>
            <person name="Okizaki K."/>
            <person name="Kanesaki Y."/>
            <person name="Yoshikawa H."/>
            <person name="Yajima S."/>
        </authorList>
    </citation>
    <scope>NUCLEOTIDE SEQUENCE [LARGE SCALE GENOMIC DNA]</scope>
    <source>
        <strain evidence="3 4">Is-34</strain>
    </source>
</reference>
<dbReference type="InterPro" id="IPR042100">
    <property type="entry name" value="Bug_dom1"/>
</dbReference>
<sequence length="346" mass="36753">MARFGRSKITDGSHQESEGFRPDRRSLLSLGGGALLAATGMRHASAQDYPTRPVQVLVPFAGGSASDVITRILLNRMSMSLGQAFVVDNRPGAGGNIGTAAAAHAAPDGYTLLMSTSGPLAANKSLYKELPYDPQKDLVPIGLFATLPNVIVINSRLPPKSLNELIDYAKAHPRELNYGTVGVGSSQHLAAAYFEQLTGTEITHVPYRNIAAYTPDFIAGQVPLGFQLLPNVISLIKSGDARPLAVASDKRMTALPDVPTASEAGLKNYESAAWLALLAPASTGKAVLDRLYAAMAEAVNDPKVRALFVEQGAEPMVMDPQGLKDFMTSETTKWAAVIKKIGIEPM</sequence>
<name>A0A0A3XZ76_BRAJP</name>